<keyword evidence="2" id="KW-0964">Secreted</keyword>
<comment type="subcellular location">
    <subcellularLocation>
        <location evidence="1">Secreted</location>
    </subcellularLocation>
</comment>
<dbReference type="EMBL" id="CP098023">
    <property type="protein sequence ID" value="WKD51246.1"/>
    <property type="molecule type" value="Genomic_DNA"/>
</dbReference>
<dbReference type="SMART" id="SM00060">
    <property type="entry name" value="FN3"/>
    <property type="match status" value="3"/>
</dbReference>
<gene>
    <name evidence="7" type="ORF">M8T91_07470</name>
</gene>
<protein>
    <recommendedName>
        <fullName evidence="6">Fibronectin type-III domain-containing protein</fullName>
    </recommendedName>
</protein>
<evidence type="ECO:0000256" key="3">
    <source>
        <dbReference type="ARBA" id="ARBA00023026"/>
    </source>
</evidence>
<evidence type="ECO:0000313" key="8">
    <source>
        <dbReference type="Proteomes" id="UP001321520"/>
    </source>
</evidence>
<organism evidence="7 8">
    <name type="scientific">Microbulbifer spongiae</name>
    <dbReference type="NCBI Taxonomy" id="2944933"/>
    <lineage>
        <taxon>Bacteria</taxon>
        <taxon>Pseudomonadati</taxon>
        <taxon>Pseudomonadota</taxon>
        <taxon>Gammaproteobacteria</taxon>
        <taxon>Cellvibrionales</taxon>
        <taxon>Microbulbiferaceae</taxon>
        <taxon>Microbulbifer</taxon>
    </lineage>
</organism>
<dbReference type="PROSITE" id="PS50853">
    <property type="entry name" value="FN3"/>
    <property type="match status" value="1"/>
</dbReference>
<keyword evidence="5" id="KW-0732">Signal</keyword>
<dbReference type="InterPro" id="IPR036116">
    <property type="entry name" value="FN3_sf"/>
</dbReference>
<dbReference type="InterPro" id="IPR003961">
    <property type="entry name" value="FN3_dom"/>
</dbReference>
<dbReference type="Proteomes" id="UP001321520">
    <property type="component" value="Chromosome"/>
</dbReference>
<dbReference type="Gene3D" id="2.60.40.10">
    <property type="entry name" value="Immunoglobulins"/>
    <property type="match status" value="2"/>
</dbReference>
<dbReference type="InterPro" id="IPR022385">
    <property type="entry name" value="Rhs_assc_core"/>
</dbReference>
<evidence type="ECO:0000256" key="4">
    <source>
        <dbReference type="SAM" id="MobiDB-lite"/>
    </source>
</evidence>
<evidence type="ECO:0000259" key="6">
    <source>
        <dbReference type="PROSITE" id="PS50853"/>
    </source>
</evidence>
<dbReference type="PANTHER" id="PTHR32305">
    <property type="match status" value="1"/>
</dbReference>
<dbReference type="Pfam" id="PF00041">
    <property type="entry name" value="fn3"/>
    <property type="match status" value="1"/>
</dbReference>
<evidence type="ECO:0000256" key="1">
    <source>
        <dbReference type="ARBA" id="ARBA00004613"/>
    </source>
</evidence>
<evidence type="ECO:0000256" key="5">
    <source>
        <dbReference type="SAM" id="SignalP"/>
    </source>
</evidence>
<dbReference type="InterPro" id="IPR013783">
    <property type="entry name" value="Ig-like_fold"/>
</dbReference>
<dbReference type="SUPFAM" id="SSF49265">
    <property type="entry name" value="Fibronectin type III"/>
    <property type="match status" value="1"/>
</dbReference>
<dbReference type="InterPro" id="IPR050708">
    <property type="entry name" value="T6SS_VgrG/RHS"/>
</dbReference>
<accession>A0ABY9EJ66</accession>
<dbReference type="Pfam" id="PF05593">
    <property type="entry name" value="RHS_repeat"/>
    <property type="match status" value="2"/>
</dbReference>
<dbReference type="CDD" id="cd00063">
    <property type="entry name" value="FN3"/>
    <property type="match status" value="1"/>
</dbReference>
<dbReference type="Gene3D" id="2.180.10.10">
    <property type="entry name" value="RHS repeat-associated core"/>
    <property type="match status" value="2"/>
</dbReference>
<evidence type="ECO:0000313" key="7">
    <source>
        <dbReference type="EMBL" id="WKD51246.1"/>
    </source>
</evidence>
<feature type="chain" id="PRO_5045544669" description="Fibronectin type-III domain-containing protein" evidence="5">
    <location>
        <begin position="23"/>
        <end position="2119"/>
    </location>
</feature>
<sequence length="2119" mass="235329">MFKRFLIFVLFFSSFIAATTSARPKDPCDVIEPLLKDNKDNILAQSTKSAAPIIDTDGNYNVDFSALVVSDCEMAFIQEWGPAGSWFTVPKKELGNNKYRHEARNQELGHYKYRYGIARKNNWPSPTPPVRTWYYVDEVIVIKSPNTPGITEFQNTENGEDRNGIFNLKWNAASTPPPISGYQVEQCKGNCGSDGNWNNIYSSTNLNARSIRVPASGALPSGKYRYRVRSFLTISSATKYSPWEYSAYLTVNRRPDAVTNFTQPSGGTQSASFQLAWSAPTGAFDAINNYQVQCNKNSTGFSFNNCGNDNLGNKTTFSVNLSPGSSGTYRFRVRAKNAAGWGLWTPSGSYKIVTVNAPLPTPGGISINTPESSDFGDYDISWNASGVVTSYQLERYCKTGIETCGADGWQNVQLNNSTTKIYQARGHIADKYRYRVKACNGNSCTGWKTSAWVKVHNLDGIEPAVVLSTGAVPGKMDYTTDVTRTGDVLIKIPVEVAPGVNGLEPTVNINYSGARFRQRNNESLPEDYLGYGWRIGGFGEIRRCKIGRPNTDKIKLNETDSICFNGEPLVTVSGNRWQVGSTYRTKKETFYLIELKENNGKLWFEVRTPDGRIQEYGKTTNSRLKVGKSTHFGWSLNKVTDNFGNVLNYRYHRDTVEGINYPLEIIYGNDSDARIQFEYGTRSDAPPQPLDSEEIQQEQLVLLHHIKVLYNNKLIRQYKMISEDEGEIEDYRRLKYVQKCAFDVNGSNEQCLNPMSLDWVETETANDIEFNTGVSQVTDTLGQSIQFYYSMITDNSNDGLFIERPFGQDSTPEQANLLTAVGGNYRSVVTEVWRSNGNVNGWHKTKYAYQGKGYMSTLRRGFLGYPAQRIHDLSSNIVTYKQFRLDYPYIGRVARETQYKGVLPGSNELLSKTQYRYGSLTLSTGQNTTKNPYVKQRLEWVLENGQTLGYKFYTTDLQKTAYPQNGELLDSTIKTARFCLNANVPTAQDFWGEVKTVSVSGIKRSTENIITYNNRPVNWLVLFKEAEESSYFNGPLTGAADKVESVIYTPFGNTYQIGTMAVFPGDDKYELTTEYTYDSDGNLRSETVSGVGIDERTTTKDNYLDKRYPSSVANALGQIATIDYEKRFGLPTSIKFNNQTTTFAYDNFGRERKRVNSDGVGVTITRDYCLAGTCPVYGNQLAAYQVTQSSPVTPNITRYYDILDRIIQQDTQAFNGVDTVRQEFNYDLLGRMYLETAPYFVGDQKPLTTYQFDIRNRVTQVDRPDGSQIRTIYAPGTNAGQYKVTIEEDVLNSAGVLEETQVRETTYNFINDKLWTIEAIGTPQKVSTKYTYNGAGAMLSAKVNNDVLTESIYDYDKAGYLVAMAGPDIGIVSSDYNALGQLVSQTDNSGETITNSYDNLGRLRFREDSQGLAEWTYDPTNGIGHLGSKIYTTGGSQVYKAENSYDSNAKLIKTKTLLQAGGLVRNYQQSYSYDSRGRVAAVTDPGGAVIGYQYNGRGYLHKLTDGINTLKTIKDVNARGMPQEEAYGNGITTTRTYNPDTGKLETIVSMGAQVVQNNVYSWRSNGSLESRGPAGSNDNKREEFSYDGLNRLKIAQTFFNGTSQRTLTNVFDKLGNIQSKSSSITGDNTVDGYQYGQNANAGAHAVSSATVGGTSYDFWYNPNGAIVRYDAASGDDKWITWNARQLPTEIVVGDSQSDQTPTARDRFRYGPDNKRFYRESSYWDNDSQQLVTDKTFIIGGFEDFLPGNDPDFNRIQKTRIDKSVILYTLTDQAGLTINTVEYLHRDHLDSVEKITDAEGNMLLGSLNALAYDPYGSRRSGDWTGDISASDLEDLLAAQGLSTNRGFTNHEQLDRTGLIHMNGRIYDPAMGRFLSPDPIVQAPGNSQSWNRYSYVMNNPLSFTDPSGFLMEEVEVICDDACQGGGGLTGFEKMLYRSLFSSGDWVDFGGGIPGGTITPPLTQEEKDEKDAQDEADEKDCSNTPSSSSGTAGQSSSNSGRYSEEYMKANELGKNIAAIASSNVIDNIAFKNSPAASALPVGPIYEVTSQAGTGEYNSANTFGAFVGSSLGFLGSALGGTGTGITVGTVASKFASNMYKHITPQRAEDFWRDYNQSQSSCEK</sequence>
<dbReference type="InterPro" id="IPR003284">
    <property type="entry name" value="Sal_SpvB"/>
</dbReference>
<proteinExistence type="predicted"/>
<dbReference type="RefSeq" id="WP_301418336.1">
    <property type="nucleotide sequence ID" value="NZ_CP098023.1"/>
</dbReference>
<keyword evidence="8" id="KW-1185">Reference proteome</keyword>
<feature type="region of interest" description="Disordered" evidence="4">
    <location>
        <begin position="1949"/>
        <end position="1999"/>
    </location>
</feature>
<dbReference type="PANTHER" id="PTHR32305:SF15">
    <property type="entry name" value="PROTEIN RHSA-RELATED"/>
    <property type="match status" value="1"/>
</dbReference>
<dbReference type="NCBIfam" id="TIGR03696">
    <property type="entry name" value="Rhs_assc_core"/>
    <property type="match status" value="1"/>
</dbReference>
<keyword evidence="3" id="KW-0843">Virulence</keyword>
<feature type="signal peptide" evidence="5">
    <location>
        <begin position="1"/>
        <end position="22"/>
    </location>
</feature>
<dbReference type="InterPro" id="IPR031325">
    <property type="entry name" value="RHS_repeat"/>
</dbReference>
<dbReference type="NCBIfam" id="TIGR01643">
    <property type="entry name" value="YD_repeat_2x"/>
    <property type="match status" value="2"/>
</dbReference>
<reference evidence="7 8" key="1">
    <citation type="submission" date="2022-05" db="EMBL/GenBank/DDBJ databases">
        <title>Microbulbifer sp. nov., isolated from sponge.</title>
        <authorList>
            <person name="Gao L."/>
        </authorList>
    </citation>
    <scope>NUCLEOTIDE SEQUENCE [LARGE SCALE GENOMIC DNA]</scope>
    <source>
        <strain evidence="7 8">MI-G</strain>
    </source>
</reference>
<dbReference type="InterPro" id="IPR006530">
    <property type="entry name" value="YD"/>
</dbReference>
<feature type="domain" description="Fibronectin type-III" evidence="6">
    <location>
        <begin position="257"/>
        <end position="357"/>
    </location>
</feature>
<dbReference type="Pfam" id="PF03534">
    <property type="entry name" value="SpvB"/>
    <property type="match status" value="1"/>
</dbReference>
<evidence type="ECO:0000256" key="2">
    <source>
        <dbReference type="ARBA" id="ARBA00022525"/>
    </source>
</evidence>
<name>A0ABY9EJ66_9GAMM</name>
<feature type="compositionally biased region" description="Low complexity" evidence="4">
    <location>
        <begin position="1983"/>
        <end position="1997"/>
    </location>
</feature>